<sequence length="223" mass="24876">MDEVQAFQLVNTRIKPYFPATRITGIAVGLDSNIQVSTPNSLEILEKSYPPSAGIFKSNAYSTMIHLLQFLWNTKAPFWINVYPFFAYKYNSNSISLDYVLLSSTTRIIDQETNLQYDNMLYAHVDAVMSAITRMGFGGIDVQVSETGWPSKWDLDEIGATLENLVTYNGNLSGPTSERNYGLYQPNGTMCYNVGLPALSSNPIGHTSFVIKAANMECQSMVY</sequence>
<evidence type="ECO:0000256" key="4">
    <source>
        <dbReference type="ARBA" id="ARBA00022801"/>
    </source>
</evidence>
<evidence type="ECO:0000256" key="7">
    <source>
        <dbReference type="ARBA" id="ARBA00033417"/>
    </source>
</evidence>
<dbReference type="EC" id="3.2.1.39" evidence="3"/>
<evidence type="ECO:0000256" key="6">
    <source>
        <dbReference type="ARBA" id="ARBA00033335"/>
    </source>
</evidence>
<dbReference type="Gene3D" id="3.20.20.80">
    <property type="entry name" value="Glycosidases"/>
    <property type="match status" value="1"/>
</dbReference>
<dbReference type="EMBL" id="CM017328">
    <property type="protein sequence ID" value="KAE8123938.1"/>
    <property type="molecule type" value="Genomic_DNA"/>
</dbReference>
<gene>
    <name evidence="9" type="ORF">FH972_018853</name>
</gene>
<dbReference type="SUPFAM" id="SSF51445">
    <property type="entry name" value="(Trans)glycosidases"/>
    <property type="match status" value="1"/>
</dbReference>
<dbReference type="Proteomes" id="UP000327013">
    <property type="component" value="Chromosome 8"/>
</dbReference>
<proteinExistence type="inferred from homology"/>
<dbReference type="OrthoDB" id="77201at2759"/>
<evidence type="ECO:0000313" key="9">
    <source>
        <dbReference type="EMBL" id="KAE8123938.1"/>
    </source>
</evidence>
<evidence type="ECO:0000256" key="2">
    <source>
        <dbReference type="ARBA" id="ARBA00008773"/>
    </source>
</evidence>
<evidence type="ECO:0000256" key="3">
    <source>
        <dbReference type="ARBA" id="ARBA00012780"/>
    </source>
</evidence>
<protein>
    <recommendedName>
        <fullName evidence="3">glucan endo-1,3-beta-D-glucosidase</fullName>
        <ecNumber evidence="3">3.2.1.39</ecNumber>
    </recommendedName>
    <alternativeName>
        <fullName evidence="6">(1-&gt;3)-beta-glucan endohydrolase</fullName>
    </alternativeName>
    <alternativeName>
        <fullName evidence="7">Beta-1,3-endoglucanase</fullName>
    </alternativeName>
</protein>
<keyword evidence="5" id="KW-0326">Glycosidase</keyword>
<comment type="similarity">
    <text evidence="2 8">Belongs to the glycosyl hydrolase 17 family.</text>
</comment>
<dbReference type="PANTHER" id="PTHR32227">
    <property type="entry name" value="GLUCAN ENDO-1,3-BETA-GLUCOSIDASE BG1-RELATED-RELATED"/>
    <property type="match status" value="1"/>
</dbReference>
<dbReference type="InterPro" id="IPR044965">
    <property type="entry name" value="Glyco_hydro_17_plant"/>
</dbReference>
<evidence type="ECO:0000256" key="8">
    <source>
        <dbReference type="RuleBase" id="RU004335"/>
    </source>
</evidence>
<keyword evidence="10" id="KW-1185">Reference proteome</keyword>
<dbReference type="GO" id="GO:0042973">
    <property type="term" value="F:glucan endo-1,3-beta-D-glucosidase activity"/>
    <property type="evidence" value="ECO:0007669"/>
    <property type="project" value="UniProtKB-EC"/>
</dbReference>
<name>A0A5N6RNH4_9ROSI</name>
<organism evidence="9 10">
    <name type="scientific">Carpinus fangiana</name>
    <dbReference type="NCBI Taxonomy" id="176857"/>
    <lineage>
        <taxon>Eukaryota</taxon>
        <taxon>Viridiplantae</taxon>
        <taxon>Streptophyta</taxon>
        <taxon>Embryophyta</taxon>
        <taxon>Tracheophyta</taxon>
        <taxon>Spermatophyta</taxon>
        <taxon>Magnoliopsida</taxon>
        <taxon>eudicotyledons</taxon>
        <taxon>Gunneridae</taxon>
        <taxon>Pentapetalae</taxon>
        <taxon>rosids</taxon>
        <taxon>fabids</taxon>
        <taxon>Fagales</taxon>
        <taxon>Betulaceae</taxon>
        <taxon>Carpinus</taxon>
    </lineage>
</organism>
<dbReference type="Pfam" id="PF00332">
    <property type="entry name" value="Glyco_hydro_17"/>
    <property type="match status" value="1"/>
</dbReference>
<keyword evidence="4" id="KW-0378">Hydrolase</keyword>
<accession>A0A5N6RNH4</accession>
<dbReference type="InterPro" id="IPR017853">
    <property type="entry name" value="GH"/>
</dbReference>
<reference evidence="9 10" key="1">
    <citation type="submission" date="2019-06" db="EMBL/GenBank/DDBJ databases">
        <title>A chromosomal-level reference genome of Carpinus fangiana (Coryloideae, Betulaceae).</title>
        <authorList>
            <person name="Yang X."/>
            <person name="Wang Z."/>
            <person name="Zhang L."/>
            <person name="Hao G."/>
            <person name="Liu J."/>
            <person name="Yang Y."/>
        </authorList>
    </citation>
    <scope>NUCLEOTIDE SEQUENCE [LARGE SCALE GENOMIC DNA]</scope>
    <source>
        <strain evidence="9">Cfa_2016G</strain>
        <tissue evidence="9">Leaf</tissue>
    </source>
</reference>
<evidence type="ECO:0000256" key="1">
    <source>
        <dbReference type="ARBA" id="ARBA00000382"/>
    </source>
</evidence>
<dbReference type="AlphaFoldDB" id="A0A5N6RNH4"/>
<dbReference type="GO" id="GO:0005975">
    <property type="term" value="P:carbohydrate metabolic process"/>
    <property type="evidence" value="ECO:0007669"/>
    <property type="project" value="InterPro"/>
</dbReference>
<dbReference type="InterPro" id="IPR000490">
    <property type="entry name" value="Glyco_hydro_17"/>
</dbReference>
<comment type="catalytic activity">
    <reaction evidence="1">
        <text>Hydrolysis of (1-&gt;3)-beta-D-glucosidic linkages in (1-&gt;3)-beta-D-glucans.</text>
        <dbReference type="EC" id="3.2.1.39"/>
    </reaction>
</comment>
<evidence type="ECO:0000313" key="10">
    <source>
        <dbReference type="Proteomes" id="UP000327013"/>
    </source>
</evidence>
<evidence type="ECO:0000256" key="5">
    <source>
        <dbReference type="ARBA" id="ARBA00023295"/>
    </source>
</evidence>